<dbReference type="PANTHER" id="PTHR43558:SF6">
    <property type="entry name" value="REDUCTASE, PUTATIVE (AFU_ORTHOLOGUE AFUA_3G10540)-RELATED"/>
    <property type="match status" value="1"/>
</dbReference>
<dbReference type="EMBL" id="MU128955">
    <property type="protein sequence ID" value="KAF9514958.1"/>
    <property type="molecule type" value="Genomic_DNA"/>
</dbReference>
<organism evidence="1 2">
    <name type="scientific">Hydnum rufescens UP504</name>
    <dbReference type="NCBI Taxonomy" id="1448309"/>
    <lineage>
        <taxon>Eukaryota</taxon>
        <taxon>Fungi</taxon>
        <taxon>Dikarya</taxon>
        <taxon>Basidiomycota</taxon>
        <taxon>Agaricomycotina</taxon>
        <taxon>Agaricomycetes</taxon>
        <taxon>Cantharellales</taxon>
        <taxon>Hydnaceae</taxon>
        <taxon>Hydnum</taxon>
    </lineage>
</organism>
<accession>A0A9P6DXT5</accession>
<name>A0A9P6DXT5_9AGAM</name>
<reference evidence="1" key="1">
    <citation type="journal article" date="2020" name="Nat. Commun.">
        <title>Large-scale genome sequencing of mycorrhizal fungi provides insights into the early evolution of symbiotic traits.</title>
        <authorList>
            <person name="Miyauchi S."/>
            <person name="Kiss E."/>
            <person name="Kuo A."/>
            <person name="Drula E."/>
            <person name="Kohler A."/>
            <person name="Sanchez-Garcia M."/>
            <person name="Morin E."/>
            <person name="Andreopoulos B."/>
            <person name="Barry K.W."/>
            <person name="Bonito G."/>
            <person name="Buee M."/>
            <person name="Carver A."/>
            <person name="Chen C."/>
            <person name="Cichocki N."/>
            <person name="Clum A."/>
            <person name="Culley D."/>
            <person name="Crous P.W."/>
            <person name="Fauchery L."/>
            <person name="Girlanda M."/>
            <person name="Hayes R.D."/>
            <person name="Keri Z."/>
            <person name="LaButti K."/>
            <person name="Lipzen A."/>
            <person name="Lombard V."/>
            <person name="Magnuson J."/>
            <person name="Maillard F."/>
            <person name="Murat C."/>
            <person name="Nolan M."/>
            <person name="Ohm R.A."/>
            <person name="Pangilinan J."/>
            <person name="Pereira M.F."/>
            <person name="Perotto S."/>
            <person name="Peter M."/>
            <person name="Pfister S."/>
            <person name="Riley R."/>
            <person name="Sitrit Y."/>
            <person name="Stielow J.B."/>
            <person name="Szollosi G."/>
            <person name="Zifcakova L."/>
            <person name="Stursova M."/>
            <person name="Spatafora J.W."/>
            <person name="Tedersoo L."/>
            <person name="Vaario L.M."/>
            <person name="Yamada A."/>
            <person name="Yan M."/>
            <person name="Wang P."/>
            <person name="Xu J."/>
            <person name="Bruns T."/>
            <person name="Baldrian P."/>
            <person name="Vilgalys R."/>
            <person name="Dunand C."/>
            <person name="Henrissat B."/>
            <person name="Grigoriev I.V."/>
            <person name="Hibbett D."/>
            <person name="Nagy L.G."/>
            <person name="Martin F.M."/>
        </authorList>
    </citation>
    <scope>NUCLEOTIDE SEQUENCE</scope>
    <source>
        <strain evidence="1">UP504</strain>
    </source>
</reference>
<evidence type="ECO:0000313" key="2">
    <source>
        <dbReference type="Proteomes" id="UP000886523"/>
    </source>
</evidence>
<proteinExistence type="predicted"/>
<sequence>MFALPRKKEVLPGGLVPVFGYEFARRPVISSSSSEALQDLIKSKDWTHDLGGLARAVIEQQLEIYAQAKADTAHRGNPTDSIAEVEAIKSVDSLTGGNPSEDVKTILADSIWNWEKLPYAALRAAQSNPALANGSTPQSVDVDEWILRNERWLRDHKIADWSVGFVKWSAHSDAVFPMSINSATARNIKRTALSGRTILDEKRPEAIQVQPSVDAFRRVFHSLTGGLLDGMDWSNIFVAGGMVLSALSCIDPITQAGRYTSSDIDMYIYGLGPVEANAKISHIFDVWKSNLPEDAKDKTLVVRNSRTITFFSNYPIKRVQIILKLVDSPKEVLLNFDLDICAMGWDGKEVWLLPRAARALETGYNVFTMHLIEGHYLGERRETQEQRLFKYANKGYGLRFLDSYLNALSEIELAATLNGKTDNGEGTKPMLFDMDTIDARAARWTHIVMRRYGSLQSHPFQYFSNFPLKDSDEPPSVSHDILEEPSQVASVRHRGGCLSGFELLMRHVELWREGSARNVVRATAAFSSYKRGLIGYSDLPAYEWSETFDLKKFQGGLDSFNRSENSALGDNLEYSRIGSKIEDAFDDGKIVYFLFLHV</sequence>
<dbReference type="AlphaFoldDB" id="A0A9P6DXT5"/>
<gene>
    <name evidence="1" type="ORF">BS47DRAFT_1392049</name>
</gene>
<dbReference type="PANTHER" id="PTHR43558">
    <property type="entry name" value="REDUCTASE, PUTATIVE (AFU_ORTHOLOGUE AFUA_3G10540)-RELATED"/>
    <property type="match status" value="1"/>
</dbReference>
<protein>
    <submittedName>
        <fullName evidence="1">Uncharacterized protein</fullName>
    </submittedName>
</protein>
<comment type="caution">
    <text evidence="1">The sequence shown here is derived from an EMBL/GenBank/DDBJ whole genome shotgun (WGS) entry which is preliminary data.</text>
</comment>
<keyword evidence="2" id="KW-1185">Reference proteome</keyword>
<dbReference type="InterPro" id="IPR053354">
    <property type="entry name" value="MGDG_epimerase"/>
</dbReference>
<evidence type="ECO:0000313" key="1">
    <source>
        <dbReference type="EMBL" id="KAF9514958.1"/>
    </source>
</evidence>
<dbReference type="OrthoDB" id="539213at2759"/>
<dbReference type="Proteomes" id="UP000886523">
    <property type="component" value="Unassembled WGS sequence"/>
</dbReference>